<dbReference type="InterPro" id="IPR036618">
    <property type="entry name" value="PtsI_HPr-bd_sf"/>
</dbReference>
<evidence type="ECO:0000256" key="5">
    <source>
        <dbReference type="ARBA" id="ARBA00004496"/>
    </source>
</evidence>
<dbReference type="Pfam" id="PF00391">
    <property type="entry name" value="PEP-utilizers"/>
    <property type="match status" value="1"/>
</dbReference>
<dbReference type="PANTHER" id="PTHR46244:SF3">
    <property type="entry name" value="PHOSPHOENOLPYRUVATE-PROTEIN PHOSPHOTRANSFERASE"/>
    <property type="match status" value="1"/>
</dbReference>
<feature type="compositionally biased region" description="Polar residues" evidence="21">
    <location>
        <begin position="9"/>
        <end position="22"/>
    </location>
</feature>
<evidence type="ECO:0000256" key="3">
    <source>
        <dbReference type="ARBA" id="ARBA00002728"/>
    </source>
</evidence>
<sequence>MKTARNTRKNQLGSDTDAVTSSEGERGHIPLIVDLDNTFLRTDLFFESVIAFVKKNPLRILIVIRWLLYGLPELKYRLAEATPLNIELLPVNPEFMDFLKQQKKERRIMLFTGATEKYARQIAEHYPIFDSVHASTRGVNFTASKKITLLKQMGIEQFDYAGDRRTDMKIFRISDRPLIVNPSPYLRIRCKTLNGYSVFDSSSPFRYFFTAIKPLYWLKNVQVILPMMIYRATDITSHMYTLLTAFIVLCFADSALFVVHALLNVQQHRAHSRKKHRPVPAGKIGIGEAVIFCVILLLMYMVGIYLQPSLYFTELTVAYIVCGVLYSFISYRNIVSDMLAVAGFAALPMLGGFTLTDITVSSHPSILLLLLGSSVAGALYYIFRRSRERTGSTTGVVIGKAYNIYSSFSSIPRFHLTSSEDCEAQIARLSEAREAVLHEIRESEEHSTQFMGEELVKIFETHRLILNDRQILPKARQLIESRQINAEWALNEVIEKISSEFRKIQDNYIKSRFNDIRQVLERVMDFLQQKSAPPMFSGDEAMILIKEDFSPTEITALMNGNILGIATEYGGEKSHTAIMCQSLGIPLIVGLSGIIGKIPDFEEIILDTETCEIIRQPDTAVIQKKRARIEQLEGRRRRLKLGIDKLCILKDGTEVSLEANVDFIKEAQKVKEYNISGIGLLRSEILFMSYKKSPSEEEQYRQLRKILTAAGGKPVTVRTWDLGADKSADFFPAIHNEVNPALGLRAIRICLREPEFFKTQLRPLVRLSAEFQVKILLPMISGIHEITRSREYINEIADEMGIESARIKVGSMVETPAAAINIEEVLEYSDFISIGSNDLVQYTLGIDRANEYVSHLYTPYHPSVIKILDQVIKAANFFEREVVVCGEIPATP</sequence>
<dbReference type="SUPFAM" id="SSF51621">
    <property type="entry name" value="Phosphoenolpyruvate/pyruvate domain"/>
    <property type="match status" value="1"/>
</dbReference>
<dbReference type="GO" id="GO:0046872">
    <property type="term" value="F:metal ion binding"/>
    <property type="evidence" value="ECO:0007669"/>
    <property type="project" value="UniProtKB-KW"/>
</dbReference>
<feature type="domain" description="Phosphotransferase system enzyme I N-terminal" evidence="25">
    <location>
        <begin position="393"/>
        <end position="512"/>
    </location>
</feature>
<keyword evidence="15" id="KW-0479">Metal-binding</keyword>
<evidence type="ECO:0000256" key="4">
    <source>
        <dbReference type="ARBA" id="ARBA00004141"/>
    </source>
</evidence>
<feature type="transmembrane region" description="Helical" evidence="22">
    <location>
        <begin position="366"/>
        <end position="383"/>
    </location>
</feature>
<dbReference type="EMBL" id="JAEAOA010002069">
    <property type="protein sequence ID" value="KAK3584242.1"/>
    <property type="molecule type" value="Genomic_DNA"/>
</dbReference>
<evidence type="ECO:0000256" key="11">
    <source>
        <dbReference type="ARBA" id="ARBA00022597"/>
    </source>
</evidence>
<evidence type="ECO:0000256" key="16">
    <source>
        <dbReference type="ARBA" id="ARBA00022777"/>
    </source>
</evidence>
<comment type="cofactor">
    <cofactor evidence="2">
        <name>Mg(2+)</name>
        <dbReference type="ChEBI" id="CHEBI:18420"/>
    </cofactor>
</comment>
<comment type="similarity">
    <text evidence="6">Belongs to the PEP-utilizing enzyme family.</text>
</comment>
<dbReference type="InterPro" id="IPR006318">
    <property type="entry name" value="PTS_EI-like"/>
</dbReference>
<feature type="transmembrane region" description="Helical" evidence="22">
    <location>
        <begin position="215"/>
        <end position="233"/>
    </location>
</feature>
<keyword evidence="14 22" id="KW-0812">Transmembrane</keyword>
<evidence type="ECO:0000256" key="12">
    <source>
        <dbReference type="ARBA" id="ARBA00022679"/>
    </source>
</evidence>
<dbReference type="Pfam" id="PF05524">
    <property type="entry name" value="PEP-utilisers_N"/>
    <property type="match status" value="1"/>
</dbReference>
<evidence type="ECO:0000256" key="21">
    <source>
        <dbReference type="SAM" id="MobiDB-lite"/>
    </source>
</evidence>
<keyword evidence="16" id="KW-0418">Kinase</keyword>
<evidence type="ECO:0000256" key="22">
    <source>
        <dbReference type="SAM" id="Phobius"/>
    </source>
</evidence>
<dbReference type="PRINTS" id="PR01736">
    <property type="entry name" value="PHPHTRNFRASE"/>
</dbReference>
<evidence type="ECO:0000256" key="15">
    <source>
        <dbReference type="ARBA" id="ARBA00022723"/>
    </source>
</evidence>
<evidence type="ECO:0000259" key="25">
    <source>
        <dbReference type="Pfam" id="PF05524"/>
    </source>
</evidence>
<dbReference type="SUPFAM" id="SSF52009">
    <property type="entry name" value="Phosphohistidine domain"/>
    <property type="match status" value="1"/>
</dbReference>
<dbReference type="NCBIfam" id="TIGR01417">
    <property type="entry name" value="PTS_I_fam"/>
    <property type="match status" value="1"/>
</dbReference>
<dbReference type="SUPFAM" id="SSF47831">
    <property type="entry name" value="Enzyme I of the PEP:sugar phosphotransferase system HPr-binding (sub)domain"/>
    <property type="match status" value="1"/>
</dbReference>
<dbReference type="Gene3D" id="1.10.357.140">
    <property type="entry name" value="UbiA prenyltransferase"/>
    <property type="match status" value="1"/>
</dbReference>
<dbReference type="Gene3D" id="3.50.30.10">
    <property type="entry name" value="Phosphohistidine domain"/>
    <property type="match status" value="1"/>
</dbReference>
<keyword evidence="27" id="KW-1185">Reference proteome</keyword>
<dbReference type="InterPro" id="IPR000537">
    <property type="entry name" value="UbiA_prenyltransferase"/>
</dbReference>
<organism evidence="26 27">
    <name type="scientific">Potamilus streckersoni</name>
    <dbReference type="NCBI Taxonomy" id="2493646"/>
    <lineage>
        <taxon>Eukaryota</taxon>
        <taxon>Metazoa</taxon>
        <taxon>Spiralia</taxon>
        <taxon>Lophotrochozoa</taxon>
        <taxon>Mollusca</taxon>
        <taxon>Bivalvia</taxon>
        <taxon>Autobranchia</taxon>
        <taxon>Heteroconchia</taxon>
        <taxon>Palaeoheterodonta</taxon>
        <taxon>Unionida</taxon>
        <taxon>Unionoidea</taxon>
        <taxon>Unionidae</taxon>
        <taxon>Ambleminae</taxon>
        <taxon>Lampsilini</taxon>
        <taxon>Potamilus</taxon>
    </lineage>
</organism>
<evidence type="ECO:0000313" key="27">
    <source>
        <dbReference type="Proteomes" id="UP001195483"/>
    </source>
</evidence>
<evidence type="ECO:0000256" key="7">
    <source>
        <dbReference type="ARBA" id="ARBA00012232"/>
    </source>
</evidence>
<dbReference type="GO" id="GO:0016020">
    <property type="term" value="C:membrane"/>
    <property type="evidence" value="ECO:0007669"/>
    <property type="project" value="UniProtKB-SubCell"/>
</dbReference>
<keyword evidence="10" id="KW-0963">Cytoplasm</keyword>
<reference evidence="26" key="1">
    <citation type="journal article" date="2021" name="Genome Biol. Evol.">
        <title>A High-Quality Reference Genome for a Parasitic Bivalve with Doubly Uniparental Inheritance (Bivalvia: Unionida).</title>
        <authorList>
            <person name="Smith C.H."/>
        </authorList>
    </citation>
    <scope>NUCLEOTIDE SEQUENCE</scope>
    <source>
        <strain evidence="26">CHS0354</strain>
    </source>
</reference>
<dbReference type="Proteomes" id="UP001195483">
    <property type="component" value="Unassembled WGS sequence"/>
</dbReference>
<evidence type="ECO:0000256" key="14">
    <source>
        <dbReference type="ARBA" id="ARBA00022692"/>
    </source>
</evidence>
<dbReference type="GO" id="GO:0008965">
    <property type="term" value="F:phosphoenolpyruvate-protein phosphotransferase activity"/>
    <property type="evidence" value="ECO:0007669"/>
    <property type="project" value="UniProtKB-EC"/>
</dbReference>
<comment type="caution">
    <text evidence="26">The sequence shown here is derived from an EMBL/GenBank/DDBJ whole genome shotgun (WGS) entry which is preliminary data.</text>
</comment>
<feature type="region of interest" description="Disordered" evidence="21">
    <location>
        <begin position="1"/>
        <end position="22"/>
    </location>
</feature>
<dbReference type="GO" id="GO:0016765">
    <property type="term" value="F:transferase activity, transferring alkyl or aryl (other than methyl) groups"/>
    <property type="evidence" value="ECO:0007669"/>
    <property type="project" value="InterPro"/>
</dbReference>
<keyword evidence="13" id="KW-0598">Phosphotransferase system</keyword>
<dbReference type="InterPro" id="IPR036412">
    <property type="entry name" value="HAD-like_sf"/>
</dbReference>
<keyword evidence="12" id="KW-0808">Transferase</keyword>
<gene>
    <name evidence="26" type="ORF">CHS0354_035323</name>
</gene>
<dbReference type="GO" id="GO:0005737">
    <property type="term" value="C:cytoplasm"/>
    <property type="evidence" value="ECO:0007669"/>
    <property type="project" value="UniProtKB-SubCell"/>
</dbReference>
<dbReference type="InterPro" id="IPR044878">
    <property type="entry name" value="UbiA_sf"/>
</dbReference>
<dbReference type="InterPro" id="IPR036637">
    <property type="entry name" value="Phosphohistidine_dom_sf"/>
</dbReference>
<dbReference type="PANTHER" id="PTHR46244">
    <property type="entry name" value="PHOSPHOENOLPYRUVATE-PROTEIN PHOSPHOTRANSFERASE"/>
    <property type="match status" value="1"/>
</dbReference>
<dbReference type="PROSITE" id="PS00742">
    <property type="entry name" value="PEP_ENZYMES_2"/>
    <property type="match status" value="1"/>
</dbReference>
<dbReference type="InterPro" id="IPR023151">
    <property type="entry name" value="PEP_util_CS"/>
</dbReference>
<dbReference type="AlphaFoldDB" id="A0AAE0S2K7"/>
<feature type="domain" description="PEP-utilising enzyme mobile" evidence="23">
    <location>
        <begin position="539"/>
        <end position="610"/>
    </location>
</feature>
<feature type="domain" description="PEP-utilising enzyme C-terminal" evidence="24">
    <location>
        <begin position="644"/>
        <end position="891"/>
    </location>
</feature>
<dbReference type="InterPro" id="IPR023214">
    <property type="entry name" value="HAD_sf"/>
</dbReference>
<dbReference type="Gene3D" id="3.40.50.1000">
    <property type="entry name" value="HAD superfamily/HAD-like"/>
    <property type="match status" value="1"/>
</dbReference>
<evidence type="ECO:0000256" key="9">
    <source>
        <dbReference type="ARBA" id="ARBA00022448"/>
    </source>
</evidence>
<dbReference type="InterPro" id="IPR050499">
    <property type="entry name" value="PEP-utilizing_PTS_enzyme"/>
</dbReference>
<evidence type="ECO:0000256" key="17">
    <source>
        <dbReference type="ARBA" id="ARBA00022842"/>
    </source>
</evidence>
<evidence type="ECO:0000256" key="8">
    <source>
        <dbReference type="ARBA" id="ARBA00016544"/>
    </source>
</evidence>
<keyword evidence="17" id="KW-0460">Magnesium</keyword>
<feature type="transmembrane region" description="Helical" evidence="22">
    <location>
        <begin position="239"/>
        <end position="263"/>
    </location>
</feature>
<evidence type="ECO:0000256" key="19">
    <source>
        <dbReference type="ARBA" id="ARBA00023136"/>
    </source>
</evidence>
<evidence type="ECO:0000256" key="13">
    <source>
        <dbReference type="ARBA" id="ARBA00022683"/>
    </source>
</evidence>
<keyword evidence="11" id="KW-0762">Sugar transport</keyword>
<comment type="function">
    <text evidence="3">General (non sugar-specific) component of the phosphoenolpyruvate-dependent sugar phosphotransferase system (sugar PTS). This major carbohydrate active-transport system catalyzes the phosphorylation of incoming sugar substrates concomitantly with their translocation across the cell membrane. Enzyme I transfers the phosphoryl group from phosphoenolpyruvate (PEP) to the phosphoryl carrier protein (HPr).</text>
</comment>
<dbReference type="GO" id="GO:0009401">
    <property type="term" value="P:phosphoenolpyruvate-dependent sugar phosphotransferase system"/>
    <property type="evidence" value="ECO:0007669"/>
    <property type="project" value="UniProtKB-KW"/>
</dbReference>
<keyword evidence="18 22" id="KW-1133">Transmembrane helix</keyword>
<evidence type="ECO:0000259" key="23">
    <source>
        <dbReference type="Pfam" id="PF00391"/>
    </source>
</evidence>
<dbReference type="Pfam" id="PF01040">
    <property type="entry name" value="UbiA"/>
    <property type="match status" value="1"/>
</dbReference>
<dbReference type="EC" id="2.7.3.9" evidence="7"/>
<evidence type="ECO:0000256" key="20">
    <source>
        <dbReference type="ARBA" id="ARBA00033235"/>
    </source>
</evidence>
<reference evidence="26" key="2">
    <citation type="journal article" date="2021" name="Genome Biol. Evol.">
        <title>Developing a high-quality reference genome for a parasitic bivalve with doubly uniparental inheritance (Bivalvia: Unionida).</title>
        <authorList>
            <person name="Smith C.H."/>
        </authorList>
    </citation>
    <scope>NUCLEOTIDE SEQUENCE</scope>
    <source>
        <strain evidence="26">CHS0354</strain>
        <tissue evidence="26">Mantle</tissue>
    </source>
</reference>
<dbReference type="InterPro" id="IPR008279">
    <property type="entry name" value="PEP-util_enz_mobile_dom"/>
</dbReference>
<reference evidence="26" key="3">
    <citation type="submission" date="2023-05" db="EMBL/GenBank/DDBJ databases">
        <authorList>
            <person name="Smith C.H."/>
        </authorList>
    </citation>
    <scope>NUCLEOTIDE SEQUENCE</scope>
    <source>
        <strain evidence="26">CHS0354</strain>
        <tissue evidence="26">Mantle</tissue>
    </source>
</reference>
<dbReference type="InterPro" id="IPR015813">
    <property type="entry name" value="Pyrv/PenolPyrv_kinase-like_dom"/>
</dbReference>
<evidence type="ECO:0000256" key="2">
    <source>
        <dbReference type="ARBA" id="ARBA00001946"/>
    </source>
</evidence>
<evidence type="ECO:0000256" key="1">
    <source>
        <dbReference type="ARBA" id="ARBA00000683"/>
    </source>
</evidence>
<accession>A0AAE0S2K7</accession>
<evidence type="ECO:0000259" key="24">
    <source>
        <dbReference type="Pfam" id="PF02896"/>
    </source>
</evidence>
<keyword evidence="9" id="KW-0813">Transport</keyword>
<evidence type="ECO:0000256" key="6">
    <source>
        <dbReference type="ARBA" id="ARBA00007837"/>
    </source>
</evidence>
<protein>
    <recommendedName>
        <fullName evidence="8">Phosphoenolpyruvate-protein phosphotransferase</fullName>
        <ecNumber evidence="7">2.7.3.9</ecNumber>
    </recommendedName>
    <alternativeName>
        <fullName evidence="20">Phosphotransferase system, enzyme I</fullName>
    </alternativeName>
</protein>
<evidence type="ECO:0000256" key="10">
    <source>
        <dbReference type="ARBA" id="ARBA00022490"/>
    </source>
</evidence>
<comment type="catalytic activity">
    <reaction evidence="1">
        <text>L-histidyl-[protein] + phosphoenolpyruvate = N(pros)-phospho-L-histidyl-[protein] + pyruvate</text>
        <dbReference type="Rhea" id="RHEA:23880"/>
        <dbReference type="Rhea" id="RHEA-COMP:9745"/>
        <dbReference type="Rhea" id="RHEA-COMP:9746"/>
        <dbReference type="ChEBI" id="CHEBI:15361"/>
        <dbReference type="ChEBI" id="CHEBI:29979"/>
        <dbReference type="ChEBI" id="CHEBI:58702"/>
        <dbReference type="ChEBI" id="CHEBI:64837"/>
        <dbReference type="EC" id="2.7.3.9"/>
    </reaction>
</comment>
<dbReference type="InterPro" id="IPR040442">
    <property type="entry name" value="Pyrv_kinase-like_dom_sf"/>
</dbReference>
<dbReference type="Pfam" id="PF02896">
    <property type="entry name" value="PEP-utilizers_C"/>
    <property type="match status" value="1"/>
</dbReference>
<comment type="subcellular location">
    <subcellularLocation>
        <location evidence="5">Cytoplasm</location>
    </subcellularLocation>
    <subcellularLocation>
        <location evidence="4">Membrane</location>
        <topology evidence="4">Multi-pass membrane protein</topology>
    </subcellularLocation>
</comment>
<dbReference type="SUPFAM" id="SSF56784">
    <property type="entry name" value="HAD-like"/>
    <property type="match status" value="1"/>
</dbReference>
<proteinExistence type="inferred from homology"/>
<name>A0AAE0S2K7_9BIVA</name>
<feature type="transmembrane region" description="Helical" evidence="22">
    <location>
        <begin position="284"/>
        <end position="305"/>
    </location>
</feature>
<dbReference type="InterPro" id="IPR000121">
    <property type="entry name" value="PEP_util_C"/>
</dbReference>
<evidence type="ECO:0000313" key="26">
    <source>
        <dbReference type="EMBL" id="KAK3584242.1"/>
    </source>
</evidence>
<dbReference type="GO" id="GO:0016301">
    <property type="term" value="F:kinase activity"/>
    <property type="evidence" value="ECO:0007669"/>
    <property type="project" value="UniProtKB-KW"/>
</dbReference>
<feature type="transmembrane region" description="Helical" evidence="22">
    <location>
        <begin position="338"/>
        <end position="360"/>
    </location>
</feature>
<dbReference type="Gene3D" id="3.20.20.60">
    <property type="entry name" value="Phosphoenolpyruvate-binding domains"/>
    <property type="match status" value="1"/>
</dbReference>
<keyword evidence="19 22" id="KW-0472">Membrane</keyword>
<feature type="transmembrane region" description="Helical" evidence="22">
    <location>
        <begin position="311"/>
        <end position="331"/>
    </location>
</feature>
<evidence type="ECO:0000256" key="18">
    <source>
        <dbReference type="ARBA" id="ARBA00022989"/>
    </source>
</evidence>
<dbReference type="InterPro" id="IPR008731">
    <property type="entry name" value="PTS_EIN"/>
</dbReference>
<dbReference type="Gene3D" id="1.10.274.10">
    <property type="entry name" value="PtsI, HPr-binding domain"/>
    <property type="match status" value="1"/>
</dbReference>